<gene>
    <name evidence="2" type="ORF">GCM10007049_05030</name>
</gene>
<protein>
    <recommendedName>
        <fullName evidence="4">Outer membrane protein beta-barrel domain-containing protein</fullName>
    </recommendedName>
</protein>
<dbReference type="EMBL" id="BMWX01000001">
    <property type="protein sequence ID" value="GGZ15820.1"/>
    <property type="molecule type" value="Genomic_DNA"/>
</dbReference>
<feature type="chain" id="PRO_5037319497" description="Outer membrane protein beta-barrel domain-containing protein" evidence="1">
    <location>
        <begin position="29"/>
        <end position="225"/>
    </location>
</feature>
<dbReference type="InterPro" id="IPR011250">
    <property type="entry name" value="OMP/PagP_B-barrel"/>
</dbReference>
<evidence type="ECO:0000313" key="2">
    <source>
        <dbReference type="EMBL" id="GGZ15820.1"/>
    </source>
</evidence>
<reference evidence="2" key="2">
    <citation type="submission" date="2020-09" db="EMBL/GenBank/DDBJ databases">
        <authorList>
            <person name="Sun Q."/>
            <person name="Kim S."/>
        </authorList>
    </citation>
    <scope>NUCLEOTIDE SEQUENCE</scope>
    <source>
        <strain evidence="2">KCTC 12368</strain>
    </source>
</reference>
<evidence type="ECO:0000313" key="3">
    <source>
        <dbReference type="Proteomes" id="UP000619457"/>
    </source>
</evidence>
<dbReference type="Proteomes" id="UP000619457">
    <property type="component" value="Unassembled WGS sequence"/>
</dbReference>
<dbReference type="AlphaFoldDB" id="A0A918PMQ0"/>
<organism evidence="2 3">
    <name type="scientific">Echinicola pacifica</name>
    <dbReference type="NCBI Taxonomy" id="346377"/>
    <lineage>
        <taxon>Bacteria</taxon>
        <taxon>Pseudomonadati</taxon>
        <taxon>Bacteroidota</taxon>
        <taxon>Cytophagia</taxon>
        <taxon>Cytophagales</taxon>
        <taxon>Cyclobacteriaceae</taxon>
        <taxon>Echinicola</taxon>
    </lineage>
</organism>
<sequence length="225" mass="24770">MVSFTNYFMKKYLLVVAIFAFCSLSSSAQEIRFNAYSSFMFADQFDSYWDAGNNYYYNGKLEEGLQWGGGFEYMVNDMLGIEVSYLRQDTNSPTRYRYVVGPDQFTNFDLGLNYIMVAPTRYFRAPGSPVEGFVGMMGGMLIASLNNPDNGHKNTVTKLAWGIKGGGIYWASDRMGVKLQAELMSAVQSVGGGFYFGTGGGGAGLSSYSSIYQFGLGGGLVFKLK</sequence>
<feature type="signal peptide" evidence="1">
    <location>
        <begin position="1"/>
        <end position="28"/>
    </location>
</feature>
<keyword evidence="1" id="KW-0732">Signal</keyword>
<evidence type="ECO:0000256" key="1">
    <source>
        <dbReference type="SAM" id="SignalP"/>
    </source>
</evidence>
<dbReference type="Gene3D" id="2.40.160.20">
    <property type="match status" value="1"/>
</dbReference>
<reference evidence="2" key="1">
    <citation type="journal article" date="2014" name="Int. J. Syst. Evol. Microbiol.">
        <title>Complete genome sequence of Corynebacterium casei LMG S-19264T (=DSM 44701T), isolated from a smear-ripened cheese.</title>
        <authorList>
            <consortium name="US DOE Joint Genome Institute (JGI-PGF)"/>
            <person name="Walter F."/>
            <person name="Albersmeier A."/>
            <person name="Kalinowski J."/>
            <person name="Ruckert C."/>
        </authorList>
    </citation>
    <scope>NUCLEOTIDE SEQUENCE</scope>
    <source>
        <strain evidence="2">KCTC 12368</strain>
    </source>
</reference>
<evidence type="ECO:0008006" key="4">
    <source>
        <dbReference type="Google" id="ProtNLM"/>
    </source>
</evidence>
<keyword evidence="3" id="KW-1185">Reference proteome</keyword>
<name>A0A918PMQ0_9BACT</name>
<accession>A0A918PMQ0</accession>
<proteinExistence type="predicted"/>
<dbReference type="SUPFAM" id="SSF56925">
    <property type="entry name" value="OMPA-like"/>
    <property type="match status" value="1"/>
</dbReference>
<comment type="caution">
    <text evidence="2">The sequence shown here is derived from an EMBL/GenBank/DDBJ whole genome shotgun (WGS) entry which is preliminary data.</text>
</comment>